<dbReference type="EMBL" id="MPTC01000029">
    <property type="protein sequence ID" value="OMD36509.1"/>
    <property type="molecule type" value="Genomic_DNA"/>
</dbReference>
<dbReference type="Pfam" id="PF07949">
    <property type="entry name" value="YbbR"/>
    <property type="match status" value="3"/>
</dbReference>
<dbReference type="AlphaFoldDB" id="A0A1R0XNA7"/>
<organism evidence="2 3">
    <name type="scientific">Paenibacillus odorifer</name>
    <dbReference type="NCBI Taxonomy" id="189426"/>
    <lineage>
        <taxon>Bacteria</taxon>
        <taxon>Bacillati</taxon>
        <taxon>Bacillota</taxon>
        <taxon>Bacilli</taxon>
        <taxon>Bacillales</taxon>
        <taxon>Paenibacillaceae</taxon>
        <taxon>Paenibacillus</taxon>
    </lineage>
</organism>
<feature type="region of interest" description="Disordered" evidence="1">
    <location>
        <begin position="414"/>
        <end position="487"/>
    </location>
</feature>
<dbReference type="Proteomes" id="UP000187439">
    <property type="component" value="Unassembled WGS sequence"/>
</dbReference>
<reference evidence="2 3" key="1">
    <citation type="submission" date="2016-10" db="EMBL/GenBank/DDBJ databases">
        <title>Paenibacillus species isolates.</title>
        <authorList>
            <person name="Beno S.M."/>
        </authorList>
    </citation>
    <scope>NUCLEOTIDE SEQUENCE [LARGE SCALE GENOMIC DNA]</scope>
    <source>
        <strain evidence="2 3">FSL H7-0710</strain>
    </source>
</reference>
<dbReference type="PANTHER" id="PTHR37804:SF1">
    <property type="entry name" value="CDAA REGULATORY PROTEIN CDAR"/>
    <property type="match status" value="1"/>
</dbReference>
<dbReference type="InterPro" id="IPR053154">
    <property type="entry name" value="c-di-AMP_regulator"/>
</dbReference>
<comment type="caution">
    <text evidence="2">The sequence shown here is derived from an EMBL/GenBank/DDBJ whole genome shotgun (WGS) entry which is preliminary data.</text>
</comment>
<feature type="compositionally biased region" description="Polar residues" evidence="1">
    <location>
        <begin position="459"/>
        <end position="481"/>
    </location>
</feature>
<protein>
    <recommendedName>
        <fullName evidence="4">YbbR-like domain-containing protein YbbR</fullName>
    </recommendedName>
</protein>
<evidence type="ECO:0000313" key="2">
    <source>
        <dbReference type="EMBL" id="OMD36509.1"/>
    </source>
</evidence>
<name>A0A1R0XNA7_9BACL</name>
<dbReference type="Gene3D" id="2.170.120.40">
    <property type="entry name" value="YbbR-like domain"/>
    <property type="match status" value="2"/>
</dbReference>
<dbReference type="Gene3D" id="2.170.120.30">
    <property type="match status" value="2"/>
</dbReference>
<sequence length="487" mass="51596">MMDKWMSNNNFNKILALAFGIILFTMVRVDTAPVGQTTVDTKSKIIENVKIEEVGLDKDKYVLEYKDVDSVSMEVKGKNSDISFQFSDDYKVTLDLSKVEPGDNTLPLSYSLPRGVTLVRMTPKEVNVHVELRNTKSFPITLVTKGEPAAGYQLGTPVMQPTDTVEVTLPDNELSKVVKVQGTIELNGENETFKEKKLKLHAYDSEGKEVKDAVIEPATVSVELPITLPFKSLPLDIGFTGQLPDSLVLSNVTPELESVVVYGQANALAALSTYEASVDLSAIDSAGTKQLKVDLKPPAGTEKVMPETVNVSLTISEIAERKVDAVPIKLQGVGDGLEGSIVNPSSKDIDLTLTGAPTLLNQLDKKDLSVVADVTGLTAGTHEVSLRVSLPKFIALANSGVPLTVTVQLLSPATPVPTPHPDTGSVTTPEPSSEPVIGDEGATEKPTHSGEAGGGTATPDPTDSNPENNGTANTSANSENPVGTGGT</sequence>
<evidence type="ECO:0000256" key="1">
    <source>
        <dbReference type="SAM" id="MobiDB-lite"/>
    </source>
</evidence>
<evidence type="ECO:0000313" key="3">
    <source>
        <dbReference type="Proteomes" id="UP000187439"/>
    </source>
</evidence>
<accession>A0A1R0XNA7</accession>
<evidence type="ECO:0008006" key="4">
    <source>
        <dbReference type="Google" id="ProtNLM"/>
    </source>
</evidence>
<proteinExistence type="predicted"/>
<dbReference type="PANTHER" id="PTHR37804">
    <property type="entry name" value="CDAA REGULATORY PROTEIN CDAR"/>
    <property type="match status" value="1"/>
</dbReference>
<gene>
    <name evidence="2" type="ORF">BSK52_24235</name>
</gene>
<dbReference type="InterPro" id="IPR012505">
    <property type="entry name" value="YbbR"/>
</dbReference>